<feature type="transmembrane region" description="Helical" evidence="1">
    <location>
        <begin position="306"/>
        <end position="325"/>
    </location>
</feature>
<dbReference type="InterPro" id="IPR049177">
    <property type="entry name" value="MgtC_SapB_SrpB_YhiD_N"/>
</dbReference>
<feature type="transmembrane region" description="Helical" evidence="1">
    <location>
        <begin position="265"/>
        <end position="286"/>
    </location>
</feature>
<proteinExistence type="predicted"/>
<feature type="transmembrane region" description="Helical" evidence="1">
    <location>
        <begin position="59"/>
        <end position="78"/>
    </location>
</feature>
<keyword evidence="1" id="KW-1133">Transmembrane helix</keyword>
<name>A0A510X7X3_9GAMM</name>
<feature type="domain" description="DUF4010" evidence="3">
    <location>
        <begin position="180"/>
        <end position="392"/>
    </location>
</feature>
<feature type="transmembrane region" description="Helical" evidence="1">
    <location>
        <begin position="200"/>
        <end position="221"/>
    </location>
</feature>
<dbReference type="RefSeq" id="WP_146802887.1">
    <property type="nucleotide sequence ID" value="NZ_BJUK01000017.1"/>
</dbReference>
<reference evidence="4 5" key="1">
    <citation type="submission" date="2019-07" db="EMBL/GenBank/DDBJ databases">
        <title>Whole genome shotgun sequence of Halomonas pacifica NBRC 102220.</title>
        <authorList>
            <person name="Hosoyama A."/>
            <person name="Uohara A."/>
            <person name="Ohji S."/>
            <person name="Ichikawa N."/>
        </authorList>
    </citation>
    <scope>NUCLEOTIDE SEQUENCE [LARGE SCALE GENOMIC DNA]</scope>
    <source>
        <strain evidence="4 5">NBRC 102220</strain>
    </source>
</reference>
<keyword evidence="5" id="KW-1185">Reference proteome</keyword>
<feature type="transmembrane region" description="Helical" evidence="1">
    <location>
        <begin position="6"/>
        <end position="23"/>
    </location>
</feature>
<feature type="domain" description="MgtC/SapB/SrpB/YhiD N-terminal" evidence="2">
    <location>
        <begin position="8"/>
        <end position="132"/>
    </location>
</feature>
<comment type="caution">
    <text evidence="4">The sequence shown here is derived from an EMBL/GenBank/DDBJ whole genome shotgun (WGS) entry which is preliminary data.</text>
</comment>
<evidence type="ECO:0000313" key="4">
    <source>
        <dbReference type="EMBL" id="GEK47548.1"/>
    </source>
</evidence>
<dbReference type="Pfam" id="PF02308">
    <property type="entry name" value="MgtC"/>
    <property type="match status" value="1"/>
</dbReference>
<evidence type="ECO:0000259" key="3">
    <source>
        <dbReference type="Pfam" id="PF13194"/>
    </source>
</evidence>
<feature type="transmembrane region" description="Helical" evidence="1">
    <location>
        <begin position="373"/>
        <end position="391"/>
    </location>
</feature>
<evidence type="ECO:0000259" key="2">
    <source>
        <dbReference type="Pfam" id="PF02308"/>
    </source>
</evidence>
<evidence type="ECO:0000256" key="1">
    <source>
        <dbReference type="SAM" id="Phobius"/>
    </source>
</evidence>
<protein>
    <submittedName>
        <fullName evidence="4">Uncharacterized protein</fullName>
    </submittedName>
</protein>
<dbReference type="PANTHER" id="PTHR39084:SF1">
    <property type="entry name" value="DUF4010 DOMAIN-CONTAINING PROTEIN"/>
    <property type="match status" value="1"/>
</dbReference>
<feature type="transmembrane region" description="Helical" evidence="1">
    <location>
        <begin position="35"/>
        <end position="53"/>
    </location>
</feature>
<dbReference type="Proteomes" id="UP000321275">
    <property type="component" value="Unassembled WGS sequence"/>
</dbReference>
<gene>
    <name evidence="4" type="ORF">HPA02_18310</name>
</gene>
<feature type="transmembrane region" description="Helical" evidence="1">
    <location>
        <begin position="174"/>
        <end position="193"/>
    </location>
</feature>
<feature type="transmembrane region" description="Helical" evidence="1">
    <location>
        <begin position="90"/>
        <end position="107"/>
    </location>
</feature>
<keyword evidence="1" id="KW-0812">Transmembrane</keyword>
<dbReference type="InterPro" id="IPR025105">
    <property type="entry name" value="DUF4010"/>
</dbReference>
<dbReference type="OrthoDB" id="9813718at2"/>
<dbReference type="EMBL" id="BJUK01000017">
    <property type="protein sequence ID" value="GEK47548.1"/>
    <property type="molecule type" value="Genomic_DNA"/>
</dbReference>
<dbReference type="Pfam" id="PF13194">
    <property type="entry name" value="DUF4010"/>
    <property type="match status" value="1"/>
</dbReference>
<feature type="transmembrane region" description="Helical" evidence="1">
    <location>
        <begin position="233"/>
        <end position="258"/>
    </location>
</feature>
<accession>A0A510X7X3</accession>
<feature type="transmembrane region" description="Helical" evidence="1">
    <location>
        <begin position="142"/>
        <end position="159"/>
    </location>
</feature>
<organism evidence="4 5">
    <name type="scientific">Bisbaumannia pacifica</name>
    <dbReference type="NCBI Taxonomy" id="77098"/>
    <lineage>
        <taxon>Bacteria</taxon>
        <taxon>Pseudomonadati</taxon>
        <taxon>Pseudomonadota</taxon>
        <taxon>Gammaproteobacteria</taxon>
        <taxon>Oceanospirillales</taxon>
        <taxon>Halomonadaceae</taxon>
        <taxon>Bisbaumannia</taxon>
    </lineage>
</organism>
<feature type="transmembrane region" description="Helical" evidence="1">
    <location>
        <begin position="337"/>
        <end position="361"/>
    </location>
</feature>
<dbReference type="AlphaFoldDB" id="A0A510X7X3"/>
<evidence type="ECO:0000313" key="5">
    <source>
        <dbReference type="Proteomes" id="UP000321275"/>
    </source>
</evidence>
<keyword evidence="1" id="KW-0472">Membrane</keyword>
<dbReference type="PANTHER" id="PTHR39084">
    <property type="entry name" value="MEMBRANE PROTEIN-RELATED"/>
    <property type="match status" value="1"/>
</dbReference>
<feature type="transmembrane region" description="Helical" evidence="1">
    <location>
        <begin position="398"/>
        <end position="416"/>
    </location>
</feature>
<sequence length="417" mass="43270">MEAFVGMGVALFSGLLIGLERGWKQSGLPESSRAMGLRTFALIGLGGGVSGLLGEAWGAALPAAIGLGLTLLLTVVYWRSRLEQRDAGCTTEVAGLLTFVLGAAAAAGYPAQAAAGAVVAALLLQLKAYLHDLLTRISAAELRGTLMLLLISVAVLPLLPDRGFGPFAALNPYLIWWMVVLVAAIQFAGYVLVRLLGSRYGILLTGLVAGLMASTPLALAFARLGRRQPELAPTLVCAILAASSMMFPRALAVASLIAPGILPTLAVPLLGMTGLGFGLAAGLWWWTQRRDGADPAAPSPPVSNPFELWPAVRFGALLAGIFLAVAAARHWLGDSGLYGLALISGLTDVDPVTLSFARLAADEQSWSLASRGIVLAALANTLFKSGLVAVLGGARMGGWMLVSVTPALLFGVAWLVW</sequence>